<keyword evidence="2" id="KW-1185">Reference proteome</keyword>
<comment type="caution">
    <text evidence="1">The sequence shown here is derived from an EMBL/GenBank/DDBJ whole genome shotgun (WGS) entry which is preliminary data.</text>
</comment>
<dbReference type="Proteomes" id="UP001201812">
    <property type="component" value="Unassembled WGS sequence"/>
</dbReference>
<evidence type="ECO:0000313" key="1">
    <source>
        <dbReference type="EMBL" id="KAI1703601.1"/>
    </source>
</evidence>
<reference evidence="1" key="1">
    <citation type="submission" date="2022-01" db="EMBL/GenBank/DDBJ databases">
        <title>Genome Sequence Resource for Two Populations of Ditylenchus destructor, the Migratory Endoparasitic Phytonematode.</title>
        <authorList>
            <person name="Zhang H."/>
            <person name="Lin R."/>
            <person name="Xie B."/>
        </authorList>
    </citation>
    <scope>NUCLEOTIDE SEQUENCE</scope>
    <source>
        <strain evidence="1">BazhouSP</strain>
    </source>
</reference>
<organism evidence="1 2">
    <name type="scientific">Ditylenchus destructor</name>
    <dbReference type="NCBI Taxonomy" id="166010"/>
    <lineage>
        <taxon>Eukaryota</taxon>
        <taxon>Metazoa</taxon>
        <taxon>Ecdysozoa</taxon>
        <taxon>Nematoda</taxon>
        <taxon>Chromadorea</taxon>
        <taxon>Rhabditida</taxon>
        <taxon>Tylenchina</taxon>
        <taxon>Tylenchomorpha</taxon>
        <taxon>Sphaerularioidea</taxon>
        <taxon>Anguinidae</taxon>
        <taxon>Anguininae</taxon>
        <taxon>Ditylenchus</taxon>
    </lineage>
</organism>
<accession>A0AAD4MTX1</accession>
<dbReference type="EMBL" id="JAKKPZ010000080">
    <property type="protein sequence ID" value="KAI1703601.1"/>
    <property type="molecule type" value="Genomic_DNA"/>
</dbReference>
<evidence type="ECO:0000313" key="2">
    <source>
        <dbReference type="Proteomes" id="UP001201812"/>
    </source>
</evidence>
<gene>
    <name evidence="1" type="ORF">DdX_14838</name>
</gene>
<protein>
    <submittedName>
        <fullName evidence="1">Uncharacterized protein</fullName>
    </submittedName>
</protein>
<name>A0AAD4MTX1_9BILA</name>
<proteinExistence type="predicted"/>
<sequence>MSMPNAMSIHEPQQPPMSIPNERLIRKERVLNMFINESVKQLLGVFGVSVYKLSLWFLDRSKALSHCCGRCGRRAAKYCQIATVVGHTHRYRICRKCCGCGYGSKDYMVRLP</sequence>
<dbReference type="AlphaFoldDB" id="A0AAD4MTX1"/>